<dbReference type="InterPro" id="IPR036396">
    <property type="entry name" value="Cyt_P450_sf"/>
</dbReference>
<dbReference type="SUPFAM" id="SSF48264">
    <property type="entry name" value="Cytochrome P450"/>
    <property type="match status" value="1"/>
</dbReference>
<dbReference type="AlphaFoldDB" id="A0AAD3D7H4"/>
<comment type="caution">
    <text evidence="2">The sequence shown here is derived from an EMBL/GenBank/DDBJ whole genome shotgun (WGS) entry which is preliminary data.</text>
</comment>
<dbReference type="GO" id="GO:0004497">
    <property type="term" value="F:monooxygenase activity"/>
    <property type="evidence" value="ECO:0007669"/>
    <property type="project" value="InterPro"/>
</dbReference>
<dbReference type="GO" id="GO:0020037">
    <property type="term" value="F:heme binding"/>
    <property type="evidence" value="ECO:0007669"/>
    <property type="project" value="InterPro"/>
</dbReference>
<feature type="transmembrane region" description="Helical" evidence="1">
    <location>
        <begin position="641"/>
        <end position="664"/>
    </location>
</feature>
<gene>
    <name evidence="2" type="ORF">CTEN210_15619</name>
</gene>
<protein>
    <submittedName>
        <fullName evidence="2">Uncharacterized protein</fullName>
    </submittedName>
</protein>
<evidence type="ECO:0000313" key="2">
    <source>
        <dbReference type="EMBL" id="GFH59143.1"/>
    </source>
</evidence>
<feature type="transmembrane region" description="Helical" evidence="1">
    <location>
        <begin position="12"/>
        <end position="32"/>
    </location>
</feature>
<keyword evidence="3" id="KW-1185">Reference proteome</keyword>
<sequence length="764" mass="84119">MCLGGISSRIQLWLILHPNCFTNLILSFLYFIDILVYTINPQRFLTARSKSLGLNYASLGKIITGEYAECADIISKPQSRGFYLGRARLNQRYVHKKFLLALSDQSAGGTGLHATLHEHVWRDLAPYADRIIERDAAQFDKYILDGLKGDDYASFLKMAAKCIFHAFSGEAPSSAVVNAAVGLFIKNSPTSSYIGGALNPAAKFIPNCLRGKRRKQLKILTDFFLASPLMQDGDIVKPEFEMKSNAEYAELLAVILGLAGTLGTGNLCLNVVQRVPKDANIDLNNDHEVLLAMLEAARINAPVNNINVILTEEKSMTINNKVVTLPIGSVVAGSIGLASVDPNQFENPLEFNHLRDNLMSYILNFNSVGFDKIGLGTRVCPGRNVALTIVKKVLFKSRDYTPPTLPELIMRLPITLSLLIIHGFGIQESIARKMKFVKSSSGMSHRIEQEASIVRPMEESKRKMEVAEKDEGDITNDSEEVVDVLTINPFKLTLKPTEEKLSNAQISTLVDNMETIAMENLINEGPEYGLIGGIDLNDDAFAIFVSSQGRVRKGRNLLEDSAHTDLIVTGGTANVTFSTEYYAPSEEELNVAIVKILSQHLLSRFKADGSLKNVDEVEVSAYDGPIIFERDEDVGREGLPVAASASIGVILAIVFAVAVSFYAYKSGASKRIGQKYRDVQSSLRLKSLKRADSDPQAQEYLVEVCTDLSESPKASRMDTTTVTEENASFMHTIESPSTVRSKKLQARERKTIDPADYIVEVATD</sequence>
<keyword evidence="1" id="KW-1133">Transmembrane helix</keyword>
<dbReference type="GO" id="GO:0016705">
    <property type="term" value="F:oxidoreductase activity, acting on paired donors, with incorporation or reduction of molecular oxygen"/>
    <property type="evidence" value="ECO:0007669"/>
    <property type="project" value="InterPro"/>
</dbReference>
<organism evidence="2 3">
    <name type="scientific">Chaetoceros tenuissimus</name>
    <dbReference type="NCBI Taxonomy" id="426638"/>
    <lineage>
        <taxon>Eukaryota</taxon>
        <taxon>Sar</taxon>
        <taxon>Stramenopiles</taxon>
        <taxon>Ochrophyta</taxon>
        <taxon>Bacillariophyta</taxon>
        <taxon>Coscinodiscophyceae</taxon>
        <taxon>Chaetocerotophycidae</taxon>
        <taxon>Chaetocerotales</taxon>
        <taxon>Chaetocerotaceae</taxon>
        <taxon>Chaetoceros</taxon>
    </lineage>
</organism>
<keyword evidence="1" id="KW-0812">Transmembrane</keyword>
<keyword evidence="1" id="KW-0472">Membrane</keyword>
<dbReference type="EMBL" id="BLLK01000062">
    <property type="protein sequence ID" value="GFH59143.1"/>
    <property type="molecule type" value="Genomic_DNA"/>
</dbReference>
<evidence type="ECO:0000256" key="1">
    <source>
        <dbReference type="SAM" id="Phobius"/>
    </source>
</evidence>
<accession>A0AAD3D7H4</accession>
<dbReference type="GO" id="GO:0005506">
    <property type="term" value="F:iron ion binding"/>
    <property type="evidence" value="ECO:0007669"/>
    <property type="project" value="InterPro"/>
</dbReference>
<reference evidence="2 3" key="1">
    <citation type="journal article" date="2021" name="Sci. Rep.">
        <title>The genome of the diatom Chaetoceros tenuissimus carries an ancient integrated fragment of an extant virus.</title>
        <authorList>
            <person name="Hongo Y."/>
            <person name="Kimura K."/>
            <person name="Takaki Y."/>
            <person name="Yoshida Y."/>
            <person name="Baba S."/>
            <person name="Kobayashi G."/>
            <person name="Nagasaki K."/>
            <person name="Hano T."/>
            <person name="Tomaru Y."/>
        </authorList>
    </citation>
    <scope>NUCLEOTIDE SEQUENCE [LARGE SCALE GENOMIC DNA]</scope>
    <source>
        <strain evidence="2 3">NIES-3715</strain>
    </source>
</reference>
<evidence type="ECO:0000313" key="3">
    <source>
        <dbReference type="Proteomes" id="UP001054902"/>
    </source>
</evidence>
<dbReference type="Proteomes" id="UP001054902">
    <property type="component" value="Unassembled WGS sequence"/>
</dbReference>
<name>A0AAD3D7H4_9STRA</name>
<proteinExistence type="predicted"/>
<dbReference type="Gene3D" id="1.10.630.10">
    <property type="entry name" value="Cytochrome P450"/>
    <property type="match status" value="1"/>
</dbReference>